<accession>A0A8J2Z454</accession>
<reference evidence="2" key="2">
    <citation type="submission" date="2020-09" db="EMBL/GenBank/DDBJ databases">
        <authorList>
            <person name="Sun Q."/>
            <person name="Zhou Y."/>
        </authorList>
    </citation>
    <scope>NUCLEOTIDE SEQUENCE</scope>
    <source>
        <strain evidence="2">CGMCC 1.15758</strain>
    </source>
</reference>
<sequence length="338" mass="37415">MLEIVDAARSQYGLDLQPILYQEVTEYANYYQGDRNQPFDSAPLAHAILATTKADILAQKSGNYHFEIRNTDRAIGAMLSGFIAKIYGNAGLENPLNFYFKGTAGQSFGAFAIHGLRMHLIGEANDYVGKSMAGGEIVIIPPVEAIFEPALSPIIGNTCLYGATGGKLFAYGQAGERFAVRNSGAIAVVEGAGDHCCEYMTGGVIIVLGETGINFGAGMTGGVSFVFDRDNTFPSRYNNEFIKLYRIQSERMQDYQELLYSLIQAYFDKTRSDLAKEILTDFQGYLRYFWMVATEATFENRDVLVAQYQINQISQREQEGQEHLAADVSRRVYGAAKF</sequence>
<keyword evidence="3" id="KW-1185">Reference proteome</keyword>
<dbReference type="GO" id="GO:0016491">
    <property type="term" value="F:oxidoreductase activity"/>
    <property type="evidence" value="ECO:0007669"/>
    <property type="project" value="InterPro"/>
</dbReference>
<dbReference type="InterPro" id="IPR002489">
    <property type="entry name" value="Glu_synth_asu_C"/>
</dbReference>
<dbReference type="Proteomes" id="UP000636949">
    <property type="component" value="Unassembled WGS sequence"/>
</dbReference>
<dbReference type="Pfam" id="PF01493">
    <property type="entry name" value="GXGXG"/>
    <property type="match status" value="1"/>
</dbReference>
<dbReference type="RefSeq" id="WP_229667680.1">
    <property type="nucleotide sequence ID" value="NZ_BMJS01000011.1"/>
</dbReference>
<name>A0A8J2Z454_9GAMM</name>
<dbReference type="PANTHER" id="PTHR43100">
    <property type="entry name" value="GLUTAMATE SYNTHASE [NADPH] SMALL CHAIN"/>
    <property type="match status" value="1"/>
</dbReference>
<evidence type="ECO:0000313" key="2">
    <source>
        <dbReference type="EMBL" id="GGF97204.1"/>
    </source>
</evidence>
<dbReference type="CDD" id="cd00982">
    <property type="entry name" value="gltB_C"/>
    <property type="match status" value="1"/>
</dbReference>
<dbReference type="InterPro" id="IPR036485">
    <property type="entry name" value="Glu_synth_asu_C_sf"/>
</dbReference>
<evidence type="ECO:0000313" key="3">
    <source>
        <dbReference type="Proteomes" id="UP000636949"/>
    </source>
</evidence>
<reference evidence="2" key="1">
    <citation type="journal article" date="2014" name="Int. J. Syst. Evol. Microbiol.">
        <title>Complete genome sequence of Corynebacterium casei LMG S-19264T (=DSM 44701T), isolated from a smear-ripened cheese.</title>
        <authorList>
            <consortium name="US DOE Joint Genome Institute (JGI-PGF)"/>
            <person name="Walter F."/>
            <person name="Albersmeier A."/>
            <person name="Kalinowski J."/>
            <person name="Ruckert C."/>
        </authorList>
    </citation>
    <scope>NUCLEOTIDE SEQUENCE</scope>
    <source>
        <strain evidence="2">CGMCC 1.15758</strain>
    </source>
</reference>
<organism evidence="2 3">
    <name type="scientific">Cysteiniphilum litorale</name>
    <dbReference type="NCBI Taxonomy" id="2056700"/>
    <lineage>
        <taxon>Bacteria</taxon>
        <taxon>Pseudomonadati</taxon>
        <taxon>Pseudomonadota</taxon>
        <taxon>Gammaproteobacteria</taxon>
        <taxon>Thiotrichales</taxon>
        <taxon>Fastidiosibacteraceae</taxon>
        <taxon>Cysteiniphilum</taxon>
    </lineage>
</organism>
<dbReference type="SUPFAM" id="SSF69336">
    <property type="entry name" value="Alpha subunit of glutamate synthase, C-terminal domain"/>
    <property type="match status" value="1"/>
</dbReference>
<feature type="domain" description="Glutamate synthase alpha subunit C-terminal" evidence="1">
    <location>
        <begin position="67"/>
        <end position="252"/>
    </location>
</feature>
<dbReference type="Gene3D" id="2.160.20.60">
    <property type="entry name" value="Glutamate synthase, alpha subunit, C-terminal domain"/>
    <property type="match status" value="1"/>
</dbReference>
<comment type="caution">
    <text evidence="2">The sequence shown here is derived from an EMBL/GenBank/DDBJ whole genome shotgun (WGS) entry which is preliminary data.</text>
</comment>
<dbReference type="InterPro" id="IPR051394">
    <property type="entry name" value="Glutamate_Synthase"/>
</dbReference>
<evidence type="ECO:0000259" key="1">
    <source>
        <dbReference type="Pfam" id="PF01493"/>
    </source>
</evidence>
<dbReference type="PANTHER" id="PTHR43100:SF2">
    <property type="entry name" value="BNAA03G19380D PROTEIN"/>
    <property type="match status" value="1"/>
</dbReference>
<gene>
    <name evidence="2" type="ORF">GCM10010995_13030</name>
</gene>
<protein>
    <recommendedName>
        <fullName evidence="1">Glutamate synthase alpha subunit C-terminal domain-containing protein</fullName>
    </recommendedName>
</protein>
<proteinExistence type="predicted"/>
<dbReference type="AlphaFoldDB" id="A0A8J2Z454"/>
<dbReference type="EMBL" id="BMJS01000011">
    <property type="protein sequence ID" value="GGF97204.1"/>
    <property type="molecule type" value="Genomic_DNA"/>
</dbReference>